<protein>
    <recommendedName>
        <fullName evidence="5">AN1-type domain-containing protein</fullName>
    </recommendedName>
</protein>
<dbReference type="SMART" id="SM00154">
    <property type="entry name" value="ZnF_AN1"/>
    <property type="match status" value="1"/>
</dbReference>
<dbReference type="AlphaFoldDB" id="A0A8H3UHG9"/>
<keyword evidence="9" id="KW-1185">Reference proteome</keyword>
<dbReference type="Proteomes" id="UP000490939">
    <property type="component" value="Unassembled WGS sequence"/>
</dbReference>
<evidence type="ECO:0000313" key="6">
    <source>
        <dbReference type="EMBL" id="KAE9965644.1"/>
    </source>
</evidence>
<dbReference type="EMBL" id="WNWR01000736">
    <property type="protein sequence ID" value="KAE9970115.1"/>
    <property type="molecule type" value="Genomic_DNA"/>
</dbReference>
<name>A0A8H3UHG9_VENIN</name>
<sequence length="283" mass="30939">MASSSPNKEPASYSKMSQGDVEAIGAHCAMEYCHVLDLLPFKCLSCKNMYCLDHRTETAHKCHREGAAAKARTGINSNVTLKPKPSIYNHDKQCRAPTCKTLIDTPASPSYQHACTGKPVIAPVTPREKGMAALDRFKAWGLKKKEALPSRPKVDKKPAKPGVAQMNTLKTTAKGDVKIPAEKRVYLYVEASADTTTAKFPTGTFYYGKDWSIGRVLDAAAKALQVQNVNNRVEGEKEKLRVFHVEQGRLLEYSEKVGEVLISGNTIVLLRGVGPAVPDLITV</sequence>
<evidence type="ECO:0000256" key="2">
    <source>
        <dbReference type="ARBA" id="ARBA00022771"/>
    </source>
</evidence>
<organism evidence="7 9">
    <name type="scientific">Venturia inaequalis</name>
    <name type="common">Apple scab fungus</name>
    <dbReference type="NCBI Taxonomy" id="5025"/>
    <lineage>
        <taxon>Eukaryota</taxon>
        <taxon>Fungi</taxon>
        <taxon>Dikarya</taxon>
        <taxon>Ascomycota</taxon>
        <taxon>Pezizomycotina</taxon>
        <taxon>Dothideomycetes</taxon>
        <taxon>Pleosporomycetidae</taxon>
        <taxon>Venturiales</taxon>
        <taxon>Venturiaceae</taxon>
        <taxon>Venturia</taxon>
    </lineage>
</organism>
<evidence type="ECO:0000259" key="5">
    <source>
        <dbReference type="PROSITE" id="PS51039"/>
    </source>
</evidence>
<evidence type="ECO:0000256" key="4">
    <source>
        <dbReference type="PROSITE-ProRule" id="PRU00449"/>
    </source>
</evidence>
<dbReference type="Proteomes" id="UP000447873">
    <property type="component" value="Unassembled WGS sequence"/>
</dbReference>
<dbReference type="GO" id="GO:0008270">
    <property type="term" value="F:zinc ion binding"/>
    <property type="evidence" value="ECO:0007669"/>
    <property type="project" value="UniProtKB-KW"/>
</dbReference>
<reference evidence="7 9" key="1">
    <citation type="submission" date="2019-07" db="EMBL/GenBank/DDBJ databases">
        <title>Venturia inaequalis Genome Resource.</title>
        <authorList>
            <person name="Lichtner F.J."/>
        </authorList>
    </citation>
    <scope>NUCLEOTIDE SEQUENCE [LARGE SCALE GENOMIC DNA]</scope>
    <source>
        <strain evidence="6 8">120213</strain>
        <strain evidence="7 9">DMI_063113</strain>
    </source>
</reference>
<evidence type="ECO:0000256" key="3">
    <source>
        <dbReference type="ARBA" id="ARBA00022833"/>
    </source>
</evidence>
<dbReference type="Pfam" id="PF25327">
    <property type="entry name" value="UBL_ZFAND1"/>
    <property type="match status" value="1"/>
</dbReference>
<evidence type="ECO:0000313" key="8">
    <source>
        <dbReference type="Proteomes" id="UP000447873"/>
    </source>
</evidence>
<feature type="domain" description="AN1-type" evidence="5">
    <location>
        <begin position="22"/>
        <end position="70"/>
    </location>
</feature>
<keyword evidence="3" id="KW-0862">Zinc</keyword>
<dbReference type="InterPro" id="IPR035896">
    <property type="entry name" value="AN1-like_Znf"/>
</dbReference>
<proteinExistence type="predicted"/>
<dbReference type="GO" id="GO:0005737">
    <property type="term" value="C:cytoplasm"/>
    <property type="evidence" value="ECO:0007669"/>
    <property type="project" value="TreeGrafter"/>
</dbReference>
<dbReference type="Pfam" id="PF01428">
    <property type="entry name" value="zf-AN1"/>
    <property type="match status" value="1"/>
</dbReference>
<dbReference type="PANTHER" id="PTHR14677">
    <property type="entry name" value="ARSENITE INDUCUBLE RNA ASSOCIATED PROTEIN AIP-1-RELATED"/>
    <property type="match status" value="1"/>
</dbReference>
<dbReference type="InterPro" id="IPR057358">
    <property type="entry name" value="UBL_ZFAND1-like"/>
</dbReference>
<keyword evidence="2 4" id="KW-0863">Zinc-finger</keyword>
<dbReference type="Gene3D" id="4.10.1110.10">
    <property type="entry name" value="AN1-like Zinc finger"/>
    <property type="match status" value="1"/>
</dbReference>
<evidence type="ECO:0000256" key="1">
    <source>
        <dbReference type="ARBA" id="ARBA00022723"/>
    </source>
</evidence>
<evidence type="ECO:0000313" key="7">
    <source>
        <dbReference type="EMBL" id="KAE9970115.1"/>
    </source>
</evidence>
<dbReference type="InterPro" id="IPR000058">
    <property type="entry name" value="Znf_AN1"/>
</dbReference>
<evidence type="ECO:0000313" key="9">
    <source>
        <dbReference type="Proteomes" id="UP000490939"/>
    </source>
</evidence>
<keyword evidence="1" id="KW-0479">Metal-binding</keyword>
<comment type="caution">
    <text evidence="7">The sequence shown here is derived from an EMBL/GenBank/DDBJ whole genome shotgun (WGS) entry which is preliminary data.</text>
</comment>
<gene>
    <name evidence="7" type="ORF">EG327_010374</name>
    <name evidence="6" type="ORF">EG328_009498</name>
</gene>
<dbReference type="PANTHER" id="PTHR14677:SF40">
    <property type="entry name" value="CDC48-ASSOCIATED UBIQUITIN-LIKE_ZINC FINGER PROTEIN 1"/>
    <property type="match status" value="1"/>
</dbReference>
<accession>A0A8H3UHG9</accession>
<dbReference type="EMBL" id="WNWS01000575">
    <property type="protein sequence ID" value="KAE9965644.1"/>
    <property type="molecule type" value="Genomic_DNA"/>
</dbReference>
<dbReference type="PROSITE" id="PS51039">
    <property type="entry name" value="ZF_AN1"/>
    <property type="match status" value="1"/>
</dbReference>
<dbReference type="SUPFAM" id="SSF118310">
    <property type="entry name" value="AN1-like Zinc finger"/>
    <property type="match status" value="1"/>
</dbReference>